<dbReference type="AlphaFoldDB" id="A0A3S5A4D3"/>
<dbReference type="EMBL" id="CAAALY010000063">
    <property type="protein sequence ID" value="VEL06587.1"/>
    <property type="molecule type" value="Genomic_DNA"/>
</dbReference>
<reference evidence="2" key="1">
    <citation type="submission" date="2018-11" db="EMBL/GenBank/DDBJ databases">
        <authorList>
            <consortium name="Pathogen Informatics"/>
        </authorList>
    </citation>
    <scope>NUCLEOTIDE SEQUENCE</scope>
</reference>
<evidence type="ECO:0000256" key="1">
    <source>
        <dbReference type="SAM" id="MobiDB-lite"/>
    </source>
</evidence>
<keyword evidence="3" id="KW-1185">Reference proteome</keyword>
<evidence type="ECO:0000313" key="2">
    <source>
        <dbReference type="EMBL" id="VEL06587.1"/>
    </source>
</evidence>
<accession>A0A3S5A4D3</accession>
<proteinExistence type="predicted"/>
<organism evidence="2 3">
    <name type="scientific">Protopolystoma xenopodis</name>
    <dbReference type="NCBI Taxonomy" id="117903"/>
    <lineage>
        <taxon>Eukaryota</taxon>
        <taxon>Metazoa</taxon>
        <taxon>Spiralia</taxon>
        <taxon>Lophotrochozoa</taxon>
        <taxon>Platyhelminthes</taxon>
        <taxon>Monogenea</taxon>
        <taxon>Polyopisthocotylea</taxon>
        <taxon>Polystomatidea</taxon>
        <taxon>Polystomatidae</taxon>
        <taxon>Protopolystoma</taxon>
    </lineage>
</organism>
<dbReference type="Proteomes" id="UP000784294">
    <property type="component" value="Unassembled WGS sequence"/>
</dbReference>
<evidence type="ECO:0000313" key="3">
    <source>
        <dbReference type="Proteomes" id="UP000784294"/>
    </source>
</evidence>
<feature type="region of interest" description="Disordered" evidence="1">
    <location>
        <begin position="115"/>
        <end position="150"/>
    </location>
</feature>
<gene>
    <name evidence="2" type="ORF">PXEA_LOCUS27</name>
</gene>
<sequence>METDQHSRNSNSALWPKCTRNPLEMSPAIGNRRPQLAQVRRVQYRRRTVKALLNICKDGNQSLTALLGEAAVYVFLRLREIAHGVKRLLELESCELDQTEIQGTDIQLWGSGGLGTSDTDTHSYRRKTCSETGTERNRSTKKIRNGSTKP</sequence>
<name>A0A3S5A4D3_9PLAT</name>
<protein>
    <submittedName>
        <fullName evidence="2">Uncharacterized protein</fullName>
    </submittedName>
</protein>
<comment type="caution">
    <text evidence="2">The sequence shown here is derived from an EMBL/GenBank/DDBJ whole genome shotgun (WGS) entry which is preliminary data.</text>
</comment>